<accession>A0ABU0FFB1</accession>
<dbReference type="InterPro" id="IPR023343">
    <property type="entry name" value="Penicillin_amidase_dom1"/>
</dbReference>
<dbReference type="GO" id="GO:0008953">
    <property type="term" value="F:penicillin amidase activity"/>
    <property type="evidence" value="ECO:0007669"/>
    <property type="project" value="UniProtKB-EC"/>
</dbReference>
<dbReference type="Gene3D" id="1.10.1400.10">
    <property type="match status" value="1"/>
</dbReference>
<comment type="caution">
    <text evidence="4">The sequence shown here is derived from an EMBL/GenBank/DDBJ whole genome shotgun (WGS) entry which is preliminary data.</text>
</comment>
<evidence type="ECO:0000256" key="1">
    <source>
        <dbReference type="ARBA" id="ARBA00006586"/>
    </source>
</evidence>
<dbReference type="EMBL" id="JAUSVK010000001">
    <property type="protein sequence ID" value="MDQ0393290.1"/>
    <property type="molecule type" value="Genomic_DNA"/>
</dbReference>
<dbReference type="RefSeq" id="WP_307428421.1">
    <property type="nucleotide sequence ID" value="NZ_JAUSVK010000001.1"/>
</dbReference>
<keyword evidence="2 4" id="KW-0378">Hydrolase</keyword>
<dbReference type="Pfam" id="PF01804">
    <property type="entry name" value="Penicil_amidase"/>
    <property type="match status" value="1"/>
</dbReference>
<evidence type="ECO:0000313" key="5">
    <source>
        <dbReference type="Proteomes" id="UP001237448"/>
    </source>
</evidence>
<evidence type="ECO:0000313" key="4">
    <source>
        <dbReference type="EMBL" id="MDQ0393290.1"/>
    </source>
</evidence>
<comment type="similarity">
    <text evidence="1">Belongs to the peptidase S45 family.</text>
</comment>
<dbReference type="InterPro" id="IPR043147">
    <property type="entry name" value="Penicillin_amidase_A-knob"/>
</dbReference>
<dbReference type="InterPro" id="IPR029055">
    <property type="entry name" value="Ntn_hydrolases_N"/>
</dbReference>
<reference evidence="4 5" key="1">
    <citation type="submission" date="2023-07" db="EMBL/GenBank/DDBJ databases">
        <title>Genomic Encyclopedia of Type Strains, Phase IV (KMG-IV): sequencing the most valuable type-strain genomes for metagenomic binning, comparative biology and taxonomic classification.</title>
        <authorList>
            <person name="Goeker M."/>
        </authorList>
    </citation>
    <scope>NUCLEOTIDE SEQUENCE [LARGE SCALE GENOMIC DNA]</scope>
    <source>
        <strain evidence="4 5">DSM 5896</strain>
    </source>
</reference>
<dbReference type="Proteomes" id="UP001237448">
    <property type="component" value="Unassembled WGS sequence"/>
</dbReference>
<dbReference type="Gene3D" id="2.30.120.10">
    <property type="match status" value="1"/>
</dbReference>
<dbReference type="InterPro" id="IPR002692">
    <property type="entry name" value="S45"/>
</dbReference>
<keyword evidence="3" id="KW-0865">Zymogen</keyword>
<dbReference type="CDD" id="cd03747">
    <property type="entry name" value="Ntn_PGA_like"/>
    <property type="match status" value="1"/>
</dbReference>
<dbReference type="Gene3D" id="3.60.20.10">
    <property type="entry name" value="Glutamine Phosphoribosylpyrophosphate, subunit 1, domain 1"/>
    <property type="match status" value="1"/>
</dbReference>
<gene>
    <name evidence="4" type="ORF">J3R73_003082</name>
</gene>
<proteinExistence type="inferred from homology"/>
<dbReference type="SUPFAM" id="SSF56235">
    <property type="entry name" value="N-terminal nucleophile aminohydrolases (Ntn hydrolases)"/>
    <property type="match status" value="1"/>
</dbReference>
<dbReference type="Gene3D" id="1.10.439.10">
    <property type="entry name" value="Penicillin Amidohydrolase, domain 1"/>
    <property type="match status" value="1"/>
</dbReference>
<dbReference type="PANTHER" id="PTHR34218:SF4">
    <property type="entry name" value="ACYL-HOMOSERINE LACTONE ACYLASE QUIP"/>
    <property type="match status" value="1"/>
</dbReference>
<dbReference type="InterPro" id="IPR014395">
    <property type="entry name" value="Pen/GL7ACA/AHL_acylase"/>
</dbReference>
<dbReference type="PIRSF" id="PIRSF001227">
    <property type="entry name" value="Pen_acylase"/>
    <property type="match status" value="1"/>
</dbReference>
<name>A0ABU0FFB1_9HYPH</name>
<organism evidence="4 5">
    <name type="scientific">Labrys monachus</name>
    <dbReference type="NCBI Taxonomy" id="217067"/>
    <lineage>
        <taxon>Bacteria</taxon>
        <taxon>Pseudomonadati</taxon>
        <taxon>Pseudomonadota</taxon>
        <taxon>Alphaproteobacteria</taxon>
        <taxon>Hyphomicrobiales</taxon>
        <taxon>Xanthobacteraceae</taxon>
        <taxon>Labrys</taxon>
    </lineage>
</organism>
<protein>
    <submittedName>
        <fullName evidence="4">Penicillin amidase</fullName>
        <ecNumber evidence="4">3.5.1.11</ecNumber>
    </submittedName>
</protein>
<sequence>MQVQEMMVPGLSAPAEITIDRWGISHLKAENLTDLFFLQGYNAARDRLWQIDLWRKRGLGQLAADFGPGYLAQDRASRLFLYRGDMQAEWAAYSDDAHDICRAFAAGINAFIDGLDAHPEWLPIEFKLMGTRPARWEAEDVVRVRSHGMMRNALSEVIRANVVSAAGEGIDLLRQQLDPPKTPYRAEGIDLAAIPLAVLDVFKLALAAVTFEDGRLASSIEEAPVWSRVAATGDVVRDAAAQGSNNWVVHGSRTASGRPIMANDPHRAHAVPSLRYLVHLTAPGLDVIGAGEPCLPGICIGHNGTIAFGLTLFFGPDQEDVYVYETSPDDSGLYRFGEGWEAMRVVEERVAVKGAEDQVHRLKFTRHGPVVYEDRARRRAYAIRTVWSEPGTAPYFASIASMRARNFDEFRTAMKRWGVPATNQVYADTSGNIGWLPAGFSPVRPNWDGLLPVPGDGRYEWNGFLGDLPEVLNPEAGYFATANEPNLPPDWPHDTRQVGYEWIERSRMNRITEVFAAGGRHDVADSCALQTDDLSLPARRLVALVDRLRAEGRVGEAKALFAGWDFRIAAGSAPAALFEVWWSKHLRTGLFALLVEDPAIRALLLPGDPESVLLLIETPDARLGEDPSRARDELLARTLADAWAECAGLMGANPSLWRWGSLHKGYFAHAISATARVGSASDLDVGPFEKGGSDSTPMNALYRTSDFRVMLGASVRVVVDVGSWDNSVCINAPGQSGDPTSPHYGDLARKWAEGGYVPLLYSAERIEQAAERRLALKPA</sequence>
<dbReference type="EC" id="3.5.1.11" evidence="4"/>
<dbReference type="InterPro" id="IPR043146">
    <property type="entry name" value="Penicillin_amidase_N_B-knob"/>
</dbReference>
<evidence type="ECO:0000256" key="3">
    <source>
        <dbReference type="ARBA" id="ARBA00023145"/>
    </source>
</evidence>
<dbReference type="PANTHER" id="PTHR34218">
    <property type="entry name" value="PEPTIDASE S45 PENICILLIN AMIDASE"/>
    <property type="match status" value="1"/>
</dbReference>
<keyword evidence="5" id="KW-1185">Reference proteome</keyword>
<evidence type="ECO:0000256" key="2">
    <source>
        <dbReference type="ARBA" id="ARBA00022801"/>
    </source>
</evidence>